<dbReference type="GO" id="GO:0042254">
    <property type="term" value="P:ribosome biogenesis"/>
    <property type="evidence" value="ECO:0007669"/>
    <property type="project" value="UniProtKB-KW"/>
</dbReference>
<dbReference type="AlphaFoldDB" id="A0A9P4IV51"/>
<feature type="domain" description="CCAAT-binding factor" evidence="7">
    <location>
        <begin position="466"/>
        <end position="644"/>
    </location>
</feature>
<keyword evidence="10" id="KW-1185">Reference proteome</keyword>
<dbReference type="OrthoDB" id="10263597at2759"/>
<dbReference type="Proteomes" id="UP000799439">
    <property type="component" value="Unassembled WGS sequence"/>
</dbReference>
<dbReference type="InterPro" id="IPR011501">
    <property type="entry name" value="Noc3_N"/>
</dbReference>
<feature type="compositionally biased region" description="Basic and acidic residues" evidence="6">
    <location>
        <begin position="50"/>
        <end position="64"/>
    </location>
</feature>
<evidence type="ECO:0000259" key="8">
    <source>
        <dbReference type="Pfam" id="PF07540"/>
    </source>
</evidence>
<feature type="compositionally biased region" description="Acidic residues" evidence="6">
    <location>
        <begin position="72"/>
        <end position="83"/>
    </location>
</feature>
<feature type="compositionally biased region" description="Basic residues" evidence="6">
    <location>
        <begin position="40"/>
        <end position="49"/>
    </location>
</feature>
<dbReference type="GO" id="GO:0003682">
    <property type="term" value="F:chromatin binding"/>
    <property type="evidence" value="ECO:0007669"/>
    <property type="project" value="TreeGrafter"/>
</dbReference>
<evidence type="ECO:0000256" key="3">
    <source>
        <dbReference type="ARBA" id="ARBA00023054"/>
    </source>
</evidence>
<accession>A0A9P4IV51</accession>
<keyword evidence="4" id="KW-0539">Nucleus</keyword>
<dbReference type="Pfam" id="PF07540">
    <property type="entry name" value="NOC3p"/>
    <property type="match status" value="1"/>
</dbReference>
<comment type="caution">
    <text evidence="9">The sequence shown here is derived from an EMBL/GenBank/DDBJ whole genome shotgun (WGS) entry which is preliminary data.</text>
</comment>
<dbReference type="InterPro" id="IPR016903">
    <property type="entry name" value="Nucleolar_cplx-assoc_3"/>
</dbReference>
<evidence type="ECO:0000256" key="5">
    <source>
        <dbReference type="PIRNR" id="PIRNR028977"/>
    </source>
</evidence>
<feature type="region of interest" description="Disordered" evidence="6">
    <location>
        <begin position="1"/>
        <end position="110"/>
    </location>
</feature>
<feature type="compositionally biased region" description="Basic residues" evidence="6">
    <location>
        <begin position="1"/>
        <end position="12"/>
    </location>
</feature>
<dbReference type="PANTHER" id="PTHR14428">
    <property type="entry name" value="NUCLEOLAR COMPLEX PROTEIN 3"/>
    <property type="match status" value="1"/>
</dbReference>
<dbReference type="GO" id="GO:0006270">
    <property type="term" value="P:DNA replication initiation"/>
    <property type="evidence" value="ECO:0007669"/>
    <property type="project" value="TreeGrafter"/>
</dbReference>
<dbReference type="Pfam" id="PF03914">
    <property type="entry name" value="CBF"/>
    <property type="match status" value="1"/>
</dbReference>
<feature type="compositionally biased region" description="Polar residues" evidence="6">
    <location>
        <begin position="22"/>
        <end position="33"/>
    </location>
</feature>
<evidence type="ECO:0000256" key="1">
    <source>
        <dbReference type="ARBA" id="ARBA00004604"/>
    </source>
</evidence>
<dbReference type="SUPFAM" id="SSF48371">
    <property type="entry name" value="ARM repeat"/>
    <property type="match status" value="1"/>
</dbReference>
<comment type="subcellular location">
    <subcellularLocation>
        <location evidence="1 5">Nucleus</location>
        <location evidence="1 5">Nucleolus</location>
    </subcellularLocation>
</comment>
<dbReference type="EMBL" id="ML996089">
    <property type="protein sequence ID" value="KAF2150517.1"/>
    <property type="molecule type" value="Genomic_DNA"/>
</dbReference>
<dbReference type="InterPro" id="IPR016024">
    <property type="entry name" value="ARM-type_fold"/>
</dbReference>
<sequence length="656" mass="73692">MSRLPAVKRRRLSPPEDDETVTNKFYQNASQWNLEEAYAKRTKKQKAKDKKSDRLPIKTQEGKVEQAQQQEQVDEPSSEDEAAADQAEKVDEEVEEQAPEAPTEPEKPIKQQILEAKEDLARIAGMVSEDPEENISQLKSLAQLAANKNPTIKQLAMATQVAVFKDIIPGYRIRPLGDEDPKAKLSRDVKRLRHFEQTLVSCYKEYVNALARCVKAGSRDATPAQATVASMAINCTSILLEAVPHFNFRSELLNIIVSKLSSRQVDKDFVKCREALETLFQNDEDGNSSLEAVSLLTKMMKSKDYNIHESVLNTFLHLRLLSEYSYRASTNRIDKDDDTDPLPAKLKKKQREFRTKRERKQLRERKVVEKEMAEADAAVSHEERDAHQSEMLKLVFVAYFRILKQRKPNLMGAVLEGLARYAHLINQDFFGDVLESLRDLITSQALALEEFDPDADEERDMTRETLLCIVTAFALLQGQDVTKSASSLSLDLSFFSTALYNTVLSLSLDPGVETFSTATLAANKKVNAQTPAVLLLRSLNAQLLPPHAVRAVPPTLLAAFTKRLLTASLALPEKAALAVLSLVKQVVRVHGSKIAALWYTDERRGDGVFDITRTDVESANPFAATVWESEMLKLHYCPKVREAAIEVEKGIVSRRS</sequence>
<organism evidence="9 10">
    <name type="scientific">Myriangium duriaei CBS 260.36</name>
    <dbReference type="NCBI Taxonomy" id="1168546"/>
    <lineage>
        <taxon>Eukaryota</taxon>
        <taxon>Fungi</taxon>
        <taxon>Dikarya</taxon>
        <taxon>Ascomycota</taxon>
        <taxon>Pezizomycotina</taxon>
        <taxon>Dothideomycetes</taxon>
        <taxon>Dothideomycetidae</taxon>
        <taxon>Myriangiales</taxon>
        <taxon>Myriangiaceae</taxon>
        <taxon>Myriangium</taxon>
    </lineage>
</organism>
<evidence type="ECO:0000256" key="2">
    <source>
        <dbReference type="ARBA" id="ARBA00007797"/>
    </source>
</evidence>
<name>A0A9P4IV51_9PEZI</name>
<reference evidence="9" key="1">
    <citation type="journal article" date="2020" name="Stud. Mycol.">
        <title>101 Dothideomycetes genomes: a test case for predicting lifestyles and emergence of pathogens.</title>
        <authorList>
            <person name="Haridas S."/>
            <person name="Albert R."/>
            <person name="Binder M."/>
            <person name="Bloem J."/>
            <person name="Labutti K."/>
            <person name="Salamov A."/>
            <person name="Andreopoulos B."/>
            <person name="Baker S."/>
            <person name="Barry K."/>
            <person name="Bills G."/>
            <person name="Bluhm B."/>
            <person name="Cannon C."/>
            <person name="Castanera R."/>
            <person name="Culley D."/>
            <person name="Daum C."/>
            <person name="Ezra D."/>
            <person name="Gonzalez J."/>
            <person name="Henrissat B."/>
            <person name="Kuo A."/>
            <person name="Liang C."/>
            <person name="Lipzen A."/>
            <person name="Lutzoni F."/>
            <person name="Magnuson J."/>
            <person name="Mondo S."/>
            <person name="Nolan M."/>
            <person name="Ohm R."/>
            <person name="Pangilinan J."/>
            <person name="Park H.-J."/>
            <person name="Ramirez L."/>
            <person name="Alfaro M."/>
            <person name="Sun H."/>
            <person name="Tritt A."/>
            <person name="Yoshinaga Y."/>
            <person name="Zwiers L.-H."/>
            <person name="Turgeon B."/>
            <person name="Goodwin S."/>
            <person name="Spatafora J."/>
            <person name="Crous P."/>
            <person name="Grigoriev I."/>
        </authorList>
    </citation>
    <scope>NUCLEOTIDE SEQUENCE</scope>
    <source>
        <strain evidence="9">CBS 260.36</strain>
    </source>
</reference>
<protein>
    <recommendedName>
        <fullName evidence="5">Nucleolar complex-associated protein 3</fullName>
    </recommendedName>
</protein>
<feature type="domain" description="Nucleolar complex-associated protein 3 N-terminal" evidence="8">
    <location>
        <begin position="115"/>
        <end position="206"/>
    </location>
</feature>
<dbReference type="PIRSF" id="PIRSF028977">
    <property type="entry name" value="Nucleolar_complex_p3"/>
    <property type="match status" value="1"/>
</dbReference>
<comment type="similarity">
    <text evidence="2 5">Belongs to the CBF/MAK21 family.</text>
</comment>
<evidence type="ECO:0000259" key="7">
    <source>
        <dbReference type="Pfam" id="PF03914"/>
    </source>
</evidence>
<dbReference type="GO" id="GO:0005730">
    <property type="term" value="C:nucleolus"/>
    <property type="evidence" value="ECO:0007669"/>
    <property type="project" value="UniProtKB-SubCell"/>
</dbReference>
<evidence type="ECO:0000313" key="9">
    <source>
        <dbReference type="EMBL" id="KAF2150517.1"/>
    </source>
</evidence>
<keyword evidence="5" id="KW-0690">Ribosome biogenesis</keyword>
<proteinExistence type="inferred from homology"/>
<dbReference type="PANTHER" id="PTHR14428:SF5">
    <property type="entry name" value="NUCLEOLAR COMPLEX PROTEIN 3 HOMOLOG"/>
    <property type="match status" value="1"/>
</dbReference>
<evidence type="ECO:0000256" key="4">
    <source>
        <dbReference type="ARBA" id="ARBA00023242"/>
    </source>
</evidence>
<evidence type="ECO:0000256" key="6">
    <source>
        <dbReference type="SAM" id="MobiDB-lite"/>
    </source>
</evidence>
<comment type="function">
    <text evidence="5">Required for synthesis of 60S ribosomal subunits and the transport of pre-ribosomes from the nucleoplasm to the cytoplasm.</text>
</comment>
<keyword evidence="3" id="KW-0175">Coiled coil</keyword>
<gene>
    <name evidence="9" type="ORF">K461DRAFT_280516</name>
</gene>
<evidence type="ECO:0000313" key="10">
    <source>
        <dbReference type="Proteomes" id="UP000799439"/>
    </source>
</evidence>
<dbReference type="InterPro" id="IPR005612">
    <property type="entry name" value="CCAAT-binding_factor"/>
</dbReference>